<dbReference type="GO" id="GO:0003848">
    <property type="term" value="F:2-amino-4-hydroxy-6-hydroxymethyldihydropteridine diphosphokinase activity"/>
    <property type="evidence" value="ECO:0007669"/>
    <property type="project" value="UniProtKB-EC"/>
</dbReference>
<keyword evidence="5 14" id="KW-0808">Transferase</keyword>
<keyword evidence="7" id="KW-0418">Kinase</keyword>
<gene>
    <name evidence="14" type="primary">folK</name>
    <name evidence="14" type="ORF">ACK2TP_15410</name>
</gene>
<dbReference type="PANTHER" id="PTHR43071">
    <property type="entry name" value="2-AMINO-4-HYDROXY-6-HYDROXYMETHYLDIHYDROPTERIDINE PYROPHOSPHOKINASE"/>
    <property type="match status" value="1"/>
</dbReference>
<comment type="pathway">
    <text evidence="1">Cofactor biosynthesis; tetrahydrofolate biosynthesis; 2-amino-4-hydroxy-6-hydroxymethyl-7,8-dihydropteridine diphosphate from 7,8-dihydroneopterin triphosphate: step 4/4.</text>
</comment>
<dbReference type="RefSeq" id="WP_263414670.1">
    <property type="nucleotide sequence ID" value="NZ_BAABBH010000001.1"/>
</dbReference>
<evidence type="ECO:0000259" key="13">
    <source>
        <dbReference type="Pfam" id="PF01288"/>
    </source>
</evidence>
<evidence type="ECO:0000256" key="5">
    <source>
        <dbReference type="ARBA" id="ARBA00022679"/>
    </source>
</evidence>
<evidence type="ECO:0000256" key="2">
    <source>
        <dbReference type="ARBA" id="ARBA00005810"/>
    </source>
</evidence>
<dbReference type="NCBIfam" id="TIGR01498">
    <property type="entry name" value="folK"/>
    <property type="match status" value="1"/>
</dbReference>
<evidence type="ECO:0000256" key="9">
    <source>
        <dbReference type="ARBA" id="ARBA00022909"/>
    </source>
</evidence>
<dbReference type="Proteomes" id="UP001634747">
    <property type="component" value="Unassembled WGS sequence"/>
</dbReference>
<accession>A0ABW9KN31</accession>
<dbReference type="EC" id="2.7.6.3" evidence="3"/>
<feature type="domain" description="7,8-dihydro-6-hydroxymethylpterin-pyrophosphokinase" evidence="13">
    <location>
        <begin position="6"/>
        <end position="137"/>
    </location>
</feature>
<evidence type="ECO:0000256" key="3">
    <source>
        <dbReference type="ARBA" id="ARBA00013253"/>
    </source>
</evidence>
<keyword evidence="8" id="KW-0067">ATP-binding</keyword>
<dbReference type="CDD" id="cd00483">
    <property type="entry name" value="HPPK"/>
    <property type="match status" value="1"/>
</dbReference>
<dbReference type="SUPFAM" id="SSF55083">
    <property type="entry name" value="6-hydroxymethyl-7,8-dihydropterin pyrophosphokinase, HPPK"/>
    <property type="match status" value="1"/>
</dbReference>
<evidence type="ECO:0000256" key="10">
    <source>
        <dbReference type="ARBA" id="ARBA00029409"/>
    </source>
</evidence>
<evidence type="ECO:0000313" key="14">
    <source>
        <dbReference type="EMBL" id="MFN2977159.1"/>
    </source>
</evidence>
<keyword evidence="9" id="KW-0289">Folate biosynthesis</keyword>
<keyword evidence="6" id="KW-0547">Nucleotide-binding</keyword>
<dbReference type="PANTHER" id="PTHR43071:SF1">
    <property type="entry name" value="2-AMINO-4-HYDROXY-6-HYDROXYMETHYLDIHYDROPTERIDINE PYROPHOSPHOKINASE"/>
    <property type="match status" value="1"/>
</dbReference>
<evidence type="ECO:0000256" key="12">
    <source>
        <dbReference type="ARBA" id="ARBA00033413"/>
    </source>
</evidence>
<evidence type="ECO:0000256" key="4">
    <source>
        <dbReference type="ARBA" id="ARBA00016218"/>
    </source>
</evidence>
<evidence type="ECO:0000256" key="7">
    <source>
        <dbReference type="ARBA" id="ARBA00022777"/>
    </source>
</evidence>
<dbReference type="InterPro" id="IPR000550">
    <property type="entry name" value="Hppk"/>
</dbReference>
<evidence type="ECO:0000256" key="11">
    <source>
        <dbReference type="ARBA" id="ARBA00029766"/>
    </source>
</evidence>
<evidence type="ECO:0000256" key="6">
    <source>
        <dbReference type="ARBA" id="ARBA00022741"/>
    </source>
</evidence>
<sequence>MPLAAIALGSNLAGEHGSREAILEGAVNALNALGTVKARSTWHETDPVGYAEQPRFLNGAVLLQTDLPPQELLRGLLRVEQRFGRDRTHGIANGPRTLDLDLLLYDDLILEAPELVLPHPAMHTRSFVLAPLAEIAPDWIHPLLRTSVRDLFASVSCSA</sequence>
<reference evidence="14 15" key="1">
    <citation type="submission" date="2024-12" db="EMBL/GenBank/DDBJ databases">
        <authorList>
            <person name="Lee Y."/>
        </authorList>
    </citation>
    <scope>NUCLEOTIDE SEQUENCE [LARGE SCALE GENOMIC DNA]</scope>
    <source>
        <strain evidence="14 15">03SUJ4</strain>
    </source>
</reference>
<dbReference type="Gene3D" id="3.30.70.560">
    <property type="entry name" value="7,8-Dihydro-6-hydroxymethylpterin-pyrophosphokinase HPPK"/>
    <property type="match status" value="1"/>
</dbReference>
<dbReference type="Pfam" id="PF01288">
    <property type="entry name" value="HPPK"/>
    <property type="match status" value="1"/>
</dbReference>
<comment type="function">
    <text evidence="10">Catalyzes the transfer of pyrophosphate from adenosine triphosphate (ATP) to 6-hydroxymethyl-7,8-dihydropterin, an enzymatic step in folate biosynthesis pathway.</text>
</comment>
<organism evidence="14 15">
    <name type="scientific">Terriglobus aquaticus</name>
    <dbReference type="NCBI Taxonomy" id="940139"/>
    <lineage>
        <taxon>Bacteria</taxon>
        <taxon>Pseudomonadati</taxon>
        <taxon>Acidobacteriota</taxon>
        <taxon>Terriglobia</taxon>
        <taxon>Terriglobales</taxon>
        <taxon>Acidobacteriaceae</taxon>
        <taxon>Terriglobus</taxon>
    </lineage>
</organism>
<evidence type="ECO:0000256" key="1">
    <source>
        <dbReference type="ARBA" id="ARBA00005051"/>
    </source>
</evidence>
<comment type="similarity">
    <text evidence="2">Belongs to the HPPK family.</text>
</comment>
<protein>
    <recommendedName>
        <fullName evidence="4">2-amino-4-hydroxy-6-hydroxymethyldihydropteridine pyrophosphokinase</fullName>
        <ecNumber evidence="3">2.7.6.3</ecNumber>
    </recommendedName>
    <alternativeName>
        <fullName evidence="11">6-hydroxymethyl-7,8-dihydropterin pyrophosphokinase</fullName>
    </alternativeName>
    <alternativeName>
        <fullName evidence="12">7,8-dihydro-6-hydroxymethylpterin-pyrophosphokinase</fullName>
    </alternativeName>
</protein>
<proteinExistence type="inferred from homology"/>
<evidence type="ECO:0000313" key="15">
    <source>
        <dbReference type="Proteomes" id="UP001634747"/>
    </source>
</evidence>
<keyword evidence="15" id="KW-1185">Reference proteome</keyword>
<dbReference type="EMBL" id="JBJYXY010000001">
    <property type="protein sequence ID" value="MFN2977159.1"/>
    <property type="molecule type" value="Genomic_DNA"/>
</dbReference>
<dbReference type="InterPro" id="IPR035907">
    <property type="entry name" value="Hppk_sf"/>
</dbReference>
<evidence type="ECO:0000256" key="8">
    <source>
        <dbReference type="ARBA" id="ARBA00022840"/>
    </source>
</evidence>
<name>A0ABW9KN31_9BACT</name>
<comment type="caution">
    <text evidence="14">The sequence shown here is derived from an EMBL/GenBank/DDBJ whole genome shotgun (WGS) entry which is preliminary data.</text>
</comment>